<evidence type="ECO:0000313" key="2">
    <source>
        <dbReference type="Proteomes" id="UP000499080"/>
    </source>
</evidence>
<protein>
    <submittedName>
        <fullName evidence="1">Uncharacterized protein</fullName>
    </submittedName>
</protein>
<sequence>MLHCTKHFQNFTETLSIKSTDIILTVYRRAGSLPEECLSLVLIRACPSNRKQSQEKEGSLIARTKTRSGVQPFRPSSFVLFKIQIQAIHLYQLSKANRERKFCVLNA</sequence>
<reference evidence="1 2" key="1">
    <citation type="journal article" date="2019" name="Sci. Rep.">
        <title>Orb-weaving spider Araneus ventricosus genome elucidates the spidroin gene catalogue.</title>
        <authorList>
            <person name="Kono N."/>
            <person name="Nakamura H."/>
            <person name="Ohtoshi R."/>
            <person name="Moran D.A.P."/>
            <person name="Shinohara A."/>
            <person name="Yoshida Y."/>
            <person name="Fujiwara M."/>
            <person name="Mori M."/>
            <person name="Tomita M."/>
            <person name="Arakawa K."/>
        </authorList>
    </citation>
    <scope>NUCLEOTIDE SEQUENCE [LARGE SCALE GENOMIC DNA]</scope>
</reference>
<comment type="caution">
    <text evidence="1">The sequence shown here is derived from an EMBL/GenBank/DDBJ whole genome shotgun (WGS) entry which is preliminary data.</text>
</comment>
<gene>
    <name evidence="1" type="ORF">AVEN_205452_1</name>
</gene>
<dbReference type="EMBL" id="BGPR01000173">
    <property type="protein sequence ID" value="GBM01785.1"/>
    <property type="molecule type" value="Genomic_DNA"/>
</dbReference>
<evidence type="ECO:0000313" key="1">
    <source>
        <dbReference type="EMBL" id="GBM01785.1"/>
    </source>
</evidence>
<organism evidence="1 2">
    <name type="scientific">Araneus ventricosus</name>
    <name type="common">Orbweaver spider</name>
    <name type="synonym">Epeira ventricosa</name>
    <dbReference type="NCBI Taxonomy" id="182803"/>
    <lineage>
        <taxon>Eukaryota</taxon>
        <taxon>Metazoa</taxon>
        <taxon>Ecdysozoa</taxon>
        <taxon>Arthropoda</taxon>
        <taxon>Chelicerata</taxon>
        <taxon>Arachnida</taxon>
        <taxon>Araneae</taxon>
        <taxon>Araneomorphae</taxon>
        <taxon>Entelegynae</taxon>
        <taxon>Araneoidea</taxon>
        <taxon>Araneidae</taxon>
        <taxon>Araneus</taxon>
    </lineage>
</organism>
<dbReference type="Proteomes" id="UP000499080">
    <property type="component" value="Unassembled WGS sequence"/>
</dbReference>
<keyword evidence="2" id="KW-1185">Reference proteome</keyword>
<name>A0A4Y2CEN5_ARAVE</name>
<proteinExistence type="predicted"/>
<dbReference type="AlphaFoldDB" id="A0A4Y2CEN5"/>
<accession>A0A4Y2CEN5</accession>